<protein>
    <recommendedName>
        <fullName evidence="5">Chaperone protein HtpG</fullName>
    </recommendedName>
    <alternativeName>
        <fullName evidence="5">Heat shock protein HtpG</fullName>
    </alternativeName>
    <alternativeName>
        <fullName evidence="5">High temperature protein G</fullName>
    </alternativeName>
</protein>
<sequence>MRKFKTESKKLLDLMINSIYTNREIFLRELISNASDAVDKLYFKSLTDKDIQLGKDELLIQVSFDKDARTITVSDSGLGMTKDDLDLNLGTIAHSDSMAFKADNAEVQGEDVDIIGQFGVGFYSAFMVAKSVRVVSKAYGSDEAWAWESDGVEGYSISEAQRDGHGTDVVLTLKDNTDDDNYDTFLSEYGLKSLIKRYSNYVRYPVQMEVSKTREKPKPEDAGDDYTPEYEDYTEVETINSMIPIWKRRASEVTDEEYNEFYKTDFHDFSDPARTFSIHAEGALSYDALLFVPGRAPYDLYSKDFKKGLALYSSNVLIMEKCEELLPDHYNFVRGVVDSQDLTLNISRETLQHNSQLRAIAKKIEKKITSELKKMRDNDRETYEKFFEDFGRGLEFGIYTSYGMLKDELAELLLFYSAKQQKLVTLDEYLEAAPADQKAIYYAAGESIERLGKMPIVKTVLEKGYDVLLCTRDVDEFCFQAMMTYGAPAAEGQEAPEPLELKNVASGDLDLASEEEKKEAEETAKENEALFAAMKDALGDAVTKVGVSSRLSDAPACITAAGPVSLEMERIMAQMPDGAEGPKSERVLEINAKHPVFEVLKEAQAGGDADKVKLYADILYNQALIVEGMPIDDPVAYANAVTKLMA</sequence>
<feature type="binding site" evidence="6">
    <location>
        <position position="348"/>
    </location>
    <ligand>
        <name>ATP</name>
        <dbReference type="ChEBI" id="CHEBI:30616"/>
    </ligand>
</feature>
<accession>A0A3N0B8E3</accession>
<feature type="region of interest" description="C" evidence="5">
    <location>
        <begin position="571"/>
        <end position="646"/>
    </location>
</feature>
<organism evidence="7 8">
    <name type="scientific">Paraeggerthella hongkongensis</name>
    <dbReference type="NCBI Taxonomy" id="230658"/>
    <lineage>
        <taxon>Bacteria</taxon>
        <taxon>Bacillati</taxon>
        <taxon>Actinomycetota</taxon>
        <taxon>Coriobacteriia</taxon>
        <taxon>Eggerthellales</taxon>
        <taxon>Eggerthellaceae</taxon>
        <taxon>Paraeggerthella</taxon>
    </lineage>
</organism>
<keyword evidence="4 5" id="KW-0143">Chaperone</keyword>
<comment type="caution">
    <text evidence="7">The sequence shown here is derived from an EMBL/GenBank/DDBJ whole genome shotgun (WGS) entry which is preliminary data.</text>
</comment>
<dbReference type="HAMAP" id="MF_00505">
    <property type="entry name" value="HSP90"/>
    <property type="match status" value="1"/>
</dbReference>
<evidence type="ECO:0000256" key="4">
    <source>
        <dbReference type="ARBA" id="ARBA00023186"/>
    </source>
</evidence>
<dbReference type="SUPFAM" id="SSF110942">
    <property type="entry name" value="HSP90 C-terminal domain"/>
    <property type="match status" value="1"/>
</dbReference>
<dbReference type="InterPro" id="IPR020568">
    <property type="entry name" value="Ribosomal_Su5_D2-typ_SF"/>
</dbReference>
<dbReference type="InterPro" id="IPR001404">
    <property type="entry name" value="Hsp90_fam"/>
</dbReference>
<dbReference type="GO" id="GO:0005737">
    <property type="term" value="C:cytoplasm"/>
    <property type="evidence" value="ECO:0007669"/>
    <property type="project" value="UniProtKB-SubCell"/>
</dbReference>
<comment type="caution">
    <text evidence="5">Lacks conserved residue(s) required for the propagation of feature annotation.</text>
</comment>
<dbReference type="GO" id="GO:0051082">
    <property type="term" value="F:unfolded protein binding"/>
    <property type="evidence" value="ECO:0007669"/>
    <property type="project" value="UniProtKB-UniRule"/>
</dbReference>
<dbReference type="PRINTS" id="PR00775">
    <property type="entry name" value="HEATSHOCK90"/>
</dbReference>
<evidence type="ECO:0000313" key="8">
    <source>
        <dbReference type="Proteomes" id="UP000278632"/>
    </source>
</evidence>
<comment type="subcellular location">
    <subcellularLocation>
        <location evidence="5">Cytoplasm</location>
    </subcellularLocation>
</comment>
<dbReference type="PIRSF" id="PIRSF002583">
    <property type="entry name" value="Hsp90"/>
    <property type="match status" value="1"/>
</dbReference>
<dbReference type="SUPFAM" id="SSF54211">
    <property type="entry name" value="Ribosomal protein S5 domain 2-like"/>
    <property type="match status" value="1"/>
</dbReference>
<dbReference type="EMBL" id="QICD01000013">
    <property type="protein sequence ID" value="RNL43223.1"/>
    <property type="molecule type" value="Genomic_DNA"/>
</dbReference>
<feature type="binding site" evidence="6">
    <location>
        <begin position="117"/>
        <end position="122"/>
    </location>
    <ligand>
        <name>ATP</name>
        <dbReference type="ChEBI" id="CHEBI:30616"/>
    </ligand>
</feature>
<evidence type="ECO:0000256" key="5">
    <source>
        <dbReference type="HAMAP-Rule" id="MF_00505"/>
    </source>
</evidence>
<keyword evidence="2 5" id="KW-0547">Nucleotide-binding</keyword>
<feature type="binding site" evidence="6">
    <location>
        <position position="80"/>
    </location>
    <ligand>
        <name>ATP</name>
        <dbReference type="ChEBI" id="CHEBI:30616"/>
    </ligand>
</feature>
<proteinExistence type="inferred from homology"/>
<dbReference type="Proteomes" id="UP000278632">
    <property type="component" value="Unassembled WGS sequence"/>
</dbReference>
<dbReference type="AlphaFoldDB" id="A0A3N0B8E3"/>
<feature type="binding site" evidence="6">
    <location>
        <position position="88"/>
    </location>
    <ligand>
        <name>ATP</name>
        <dbReference type="ChEBI" id="CHEBI:30616"/>
    </ligand>
</feature>
<dbReference type="RefSeq" id="WP_123192361.1">
    <property type="nucleotide sequence ID" value="NZ_QICD01000013.1"/>
</dbReference>
<dbReference type="GO" id="GO:0140662">
    <property type="term" value="F:ATP-dependent protein folding chaperone"/>
    <property type="evidence" value="ECO:0007669"/>
    <property type="project" value="InterPro"/>
</dbReference>
<dbReference type="InterPro" id="IPR020575">
    <property type="entry name" value="Hsp90_N"/>
</dbReference>
<evidence type="ECO:0000256" key="1">
    <source>
        <dbReference type="ARBA" id="ARBA00008239"/>
    </source>
</evidence>
<comment type="subunit">
    <text evidence="5">Homodimer.</text>
</comment>
<dbReference type="Gene3D" id="3.30.565.10">
    <property type="entry name" value="Histidine kinase-like ATPase, C-terminal domain"/>
    <property type="match status" value="1"/>
</dbReference>
<dbReference type="InterPro" id="IPR019805">
    <property type="entry name" value="Heat_shock_protein_90_CS"/>
</dbReference>
<evidence type="ECO:0000256" key="3">
    <source>
        <dbReference type="ARBA" id="ARBA00022840"/>
    </source>
</evidence>
<dbReference type="Gene3D" id="3.30.230.80">
    <property type="match status" value="1"/>
</dbReference>
<keyword evidence="5" id="KW-0346">Stress response</keyword>
<dbReference type="Gene3D" id="1.20.120.790">
    <property type="entry name" value="Heat shock protein 90, C-terminal domain"/>
    <property type="match status" value="1"/>
</dbReference>
<evidence type="ECO:0000256" key="6">
    <source>
        <dbReference type="PIRSR" id="PIRSR002583-1"/>
    </source>
</evidence>
<feature type="region of interest" description="A; substrate-binding" evidence="5">
    <location>
        <begin position="1"/>
        <end position="348"/>
    </location>
</feature>
<dbReference type="Gene3D" id="3.40.50.11260">
    <property type="match status" value="1"/>
</dbReference>
<dbReference type="OrthoDB" id="9802640at2"/>
<feature type="binding site" evidence="6">
    <location>
        <position position="29"/>
    </location>
    <ligand>
        <name>ATP</name>
        <dbReference type="ChEBI" id="CHEBI:30616"/>
    </ligand>
</feature>
<gene>
    <name evidence="5" type="primary">htpG</name>
    <name evidence="7" type="ORF">DMP08_07600</name>
</gene>
<dbReference type="Pfam" id="PF13589">
    <property type="entry name" value="HATPase_c_3"/>
    <property type="match status" value="1"/>
</dbReference>
<dbReference type="NCBIfam" id="NF003555">
    <property type="entry name" value="PRK05218.1"/>
    <property type="match status" value="1"/>
</dbReference>
<evidence type="ECO:0000256" key="2">
    <source>
        <dbReference type="ARBA" id="ARBA00022741"/>
    </source>
</evidence>
<dbReference type="GO" id="GO:0005524">
    <property type="term" value="F:ATP binding"/>
    <property type="evidence" value="ECO:0007669"/>
    <property type="project" value="UniProtKB-UniRule"/>
</dbReference>
<keyword evidence="5" id="KW-0963">Cytoplasm</keyword>
<dbReference type="Pfam" id="PF00183">
    <property type="entry name" value="HSP90"/>
    <property type="match status" value="1"/>
</dbReference>
<keyword evidence="3 5" id="KW-0067">ATP-binding</keyword>
<dbReference type="SUPFAM" id="SSF55874">
    <property type="entry name" value="ATPase domain of HSP90 chaperone/DNA topoisomerase II/histidine kinase"/>
    <property type="match status" value="1"/>
</dbReference>
<comment type="function">
    <text evidence="5">Molecular chaperone. Has ATPase activity.</text>
</comment>
<dbReference type="InterPro" id="IPR037196">
    <property type="entry name" value="HSP90_C"/>
</dbReference>
<keyword evidence="8" id="KW-1185">Reference proteome</keyword>
<dbReference type="PROSITE" id="PS00298">
    <property type="entry name" value="HSP90"/>
    <property type="match status" value="1"/>
</dbReference>
<evidence type="ECO:0000313" key="7">
    <source>
        <dbReference type="EMBL" id="RNL43223.1"/>
    </source>
</evidence>
<dbReference type="CDD" id="cd16927">
    <property type="entry name" value="HATPase_Hsp90-like"/>
    <property type="match status" value="1"/>
</dbReference>
<name>A0A3N0B8E3_9ACTN</name>
<feature type="binding site" evidence="6">
    <location>
        <position position="167"/>
    </location>
    <ligand>
        <name>ATP</name>
        <dbReference type="ChEBI" id="CHEBI:30616"/>
    </ligand>
</feature>
<feature type="binding site" evidence="6">
    <location>
        <position position="33"/>
    </location>
    <ligand>
        <name>ATP</name>
        <dbReference type="ChEBI" id="CHEBI:30616"/>
    </ligand>
</feature>
<reference evidence="8" key="1">
    <citation type="submission" date="2018-05" db="EMBL/GenBank/DDBJ databases">
        <title>Genome Sequencing of selected type strains of the family Eggerthellaceae.</title>
        <authorList>
            <person name="Danylec N."/>
            <person name="Stoll D.A."/>
            <person name="Doetsch A."/>
            <person name="Huch M."/>
        </authorList>
    </citation>
    <scope>NUCLEOTIDE SEQUENCE [LARGE SCALE GENOMIC DNA]</scope>
    <source>
        <strain evidence="8">DSM 16106</strain>
    </source>
</reference>
<feature type="binding site" evidence="6">
    <location>
        <position position="75"/>
    </location>
    <ligand>
        <name>ATP</name>
        <dbReference type="ChEBI" id="CHEBI:30616"/>
    </ligand>
</feature>
<dbReference type="InterPro" id="IPR036890">
    <property type="entry name" value="HATPase_C_sf"/>
</dbReference>
<dbReference type="PANTHER" id="PTHR11528">
    <property type="entry name" value="HEAT SHOCK PROTEIN 90 FAMILY MEMBER"/>
    <property type="match status" value="1"/>
</dbReference>
<comment type="similarity">
    <text evidence="1 5">Belongs to the heat shock protein 90 family.</text>
</comment>
<dbReference type="GO" id="GO:0016887">
    <property type="term" value="F:ATP hydrolysis activity"/>
    <property type="evidence" value="ECO:0007669"/>
    <property type="project" value="InterPro"/>
</dbReference>